<name>A0ABS7Q489_9ACTN</name>
<sequence length="235" mass="25041">MSAVGEGRPEWRDDEALWARIRAMTPGQRRRSAYFALRRVQGPLVDIAVPDEWGIDSGALASLLRAGAGLPVARAGAELRAARAALMAAPLFTAEVEPELVESFQLEALNGWLMFVDALGEMSEADTERIVRLARELAVYLDDVLEGSLTVVPGEEARARWVADADEEPRAYGLGYFGTRNLEVEAACHEALGDLPADADPLGSAADLSLEAACDAYGTELSAVLATFTDAGAGH</sequence>
<gene>
    <name evidence="1" type="ORF">K7862_04280</name>
</gene>
<comment type="caution">
    <text evidence="1">The sequence shown here is derived from an EMBL/GenBank/DDBJ whole genome shotgun (WGS) entry which is preliminary data.</text>
</comment>
<evidence type="ECO:0000313" key="2">
    <source>
        <dbReference type="Proteomes" id="UP000778578"/>
    </source>
</evidence>
<evidence type="ECO:0000313" key="1">
    <source>
        <dbReference type="EMBL" id="MBY8876857.1"/>
    </source>
</evidence>
<dbReference type="Proteomes" id="UP000778578">
    <property type="component" value="Unassembled WGS sequence"/>
</dbReference>
<protein>
    <submittedName>
        <fullName evidence="1">Uncharacterized protein</fullName>
    </submittedName>
</protein>
<proteinExistence type="predicted"/>
<dbReference type="RefSeq" id="WP_222960928.1">
    <property type="nucleotide sequence ID" value="NZ_JAINZZ010000003.1"/>
</dbReference>
<dbReference type="EMBL" id="JAINZZ010000003">
    <property type="protein sequence ID" value="MBY8876857.1"/>
    <property type="molecule type" value="Genomic_DNA"/>
</dbReference>
<keyword evidence="2" id="KW-1185">Reference proteome</keyword>
<organism evidence="1 2">
    <name type="scientific">Actinacidiphila acidipaludis</name>
    <dbReference type="NCBI Taxonomy" id="2873382"/>
    <lineage>
        <taxon>Bacteria</taxon>
        <taxon>Bacillati</taxon>
        <taxon>Actinomycetota</taxon>
        <taxon>Actinomycetes</taxon>
        <taxon>Kitasatosporales</taxon>
        <taxon>Streptomycetaceae</taxon>
        <taxon>Actinacidiphila</taxon>
    </lineage>
</organism>
<reference evidence="1 2" key="1">
    <citation type="submission" date="2021-08" db="EMBL/GenBank/DDBJ databases">
        <title>WGS of actinomycetes from Thailand.</title>
        <authorList>
            <person name="Thawai C."/>
        </authorList>
    </citation>
    <scope>NUCLEOTIDE SEQUENCE [LARGE SCALE GENOMIC DNA]</scope>
    <source>
        <strain evidence="1 2">PLK6-54</strain>
    </source>
</reference>
<accession>A0ABS7Q489</accession>